<dbReference type="PANTHER" id="PTHR38431">
    <property type="entry name" value="BLL2305 PROTEIN"/>
    <property type="match status" value="1"/>
</dbReference>
<dbReference type="RefSeq" id="WP_121218704.1">
    <property type="nucleotide sequence ID" value="NZ_RBIG01000001.1"/>
</dbReference>
<evidence type="ECO:0000259" key="2">
    <source>
        <dbReference type="Pfam" id="PF12728"/>
    </source>
</evidence>
<organism evidence="3 4">
    <name type="scientific">Oceanibaculum indicum</name>
    <dbReference type="NCBI Taxonomy" id="526216"/>
    <lineage>
        <taxon>Bacteria</taxon>
        <taxon>Pseudomonadati</taxon>
        <taxon>Pseudomonadota</taxon>
        <taxon>Alphaproteobacteria</taxon>
        <taxon>Rhodospirillales</taxon>
        <taxon>Oceanibaculaceae</taxon>
        <taxon>Oceanibaculum</taxon>
    </lineage>
</organism>
<feature type="domain" description="Helix-turn-helix" evidence="2">
    <location>
        <begin position="9"/>
        <end position="58"/>
    </location>
</feature>
<dbReference type="Pfam" id="PF12727">
    <property type="entry name" value="PBP_like"/>
    <property type="match status" value="1"/>
</dbReference>
<dbReference type="SUPFAM" id="SSF53850">
    <property type="entry name" value="Periplasmic binding protein-like II"/>
    <property type="match status" value="1"/>
</dbReference>
<comment type="caution">
    <text evidence="3">The sequence shown here is derived from an EMBL/GenBank/DDBJ whole genome shotgun (WGS) entry which is preliminary data.</text>
</comment>
<dbReference type="AlphaFoldDB" id="A0A420WS21"/>
<dbReference type="NCBIfam" id="TIGR01764">
    <property type="entry name" value="excise"/>
    <property type="match status" value="1"/>
</dbReference>
<protein>
    <submittedName>
        <fullName evidence="3">Excisionase family DNA binding protein</fullName>
    </submittedName>
</protein>
<dbReference type="GO" id="GO:0003677">
    <property type="term" value="F:DNA binding"/>
    <property type="evidence" value="ECO:0007669"/>
    <property type="project" value="InterPro"/>
</dbReference>
<name>A0A420WS21_9PROT</name>
<dbReference type="Gene3D" id="3.40.190.10">
    <property type="entry name" value="Periplasmic binding protein-like II"/>
    <property type="match status" value="1"/>
</dbReference>
<dbReference type="EMBL" id="RBIG01000001">
    <property type="protein sequence ID" value="RKQ73695.1"/>
    <property type="molecule type" value="Genomic_DNA"/>
</dbReference>
<dbReference type="InterPro" id="IPR010093">
    <property type="entry name" value="SinI_DNA-bd"/>
</dbReference>
<proteinExistence type="predicted"/>
<dbReference type="InterPro" id="IPR041657">
    <property type="entry name" value="HTH_17"/>
</dbReference>
<gene>
    <name evidence="3" type="ORF">BCL74_1486</name>
</gene>
<dbReference type="OrthoDB" id="9805928at2"/>
<dbReference type="InterPro" id="IPR024370">
    <property type="entry name" value="PBP_domain"/>
</dbReference>
<evidence type="ECO:0000259" key="1">
    <source>
        <dbReference type="Pfam" id="PF12727"/>
    </source>
</evidence>
<sequence>MKIVEPLDFLTTKELADILRVKERKIYEMAAANEVPFTRVTGKLLFPKALVIAWLSRRTELGDDGLALPDPPVVALGSHDPLLDWALRESGSGMASFFDGSLDGFDRFARREGVLCGMHVPTPEAEGWNRHLIEARMPAMPVVLVEWAWRERGLIVPAGNPGKIAGVADLAGCRTVPRQPEAGTQLLFERLAAEAGLAPDAYERLRPARSEQDVALAVLEGKADAGLGLASVAAQYRLGFVPLVRERFDLAVWRRSWFSEPVQAFFSFCRTPDFADRAAQLGGYDVSGFGRVHYNGP</sequence>
<dbReference type="Proteomes" id="UP000277424">
    <property type="component" value="Unassembled WGS sequence"/>
</dbReference>
<accession>A0A420WS21</accession>
<dbReference type="PANTHER" id="PTHR38431:SF1">
    <property type="entry name" value="BLL2305 PROTEIN"/>
    <property type="match status" value="1"/>
</dbReference>
<feature type="domain" description="PBP" evidence="1">
    <location>
        <begin position="89"/>
        <end position="269"/>
    </location>
</feature>
<evidence type="ECO:0000313" key="3">
    <source>
        <dbReference type="EMBL" id="RKQ73695.1"/>
    </source>
</evidence>
<reference evidence="3 4" key="1">
    <citation type="submission" date="2018-10" db="EMBL/GenBank/DDBJ databases">
        <title>Comparative analysis of microorganisms from saline springs in Andes Mountain Range, Colombia.</title>
        <authorList>
            <person name="Rubin E."/>
        </authorList>
    </citation>
    <scope>NUCLEOTIDE SEQUENCE [LARGE SCALE GENOMIC DNA]</scope>
    <source>
        <strain evidence="3 4">USBA 36</strain>
    </source>
</reference>
<dbReference type="Pfam" id="PF12728">
    <property type="entry name" value="HTH_17"/>
    <property type="match status" value="1"/>
</dbReference>
<evidence type="ECO:0000313" key="4">
    <source>
        <dbReference type="Proteomes" id="UP000277424"/>
    </source>
</evidence>